<dbReference type="Proteomes" id="UP000190897">
    <property type="component" value="Unassembled WGS sequence"/>
</dbReference>
<dbReference type="OrthoDB" id="8246703at2"/>
<proteinExistence type="predicted"/>
<evidence type="ECO:0008006" key="3">
    <source>
        <dbReference type="Google" id="ProtNLM"/>
    </source>
</evidence>
<organism evidence="1 2">
    <name type="scientific">Dyadobacter psychrophilus</name>
    <dbReference type="NCBI Taxonomy" id="651661"/>
    <lineage>
        <taxon>Bacteria</taxon>
        <taxon>Pseudomonadati</taxon>
        <taxon>Bacteroidota</taxon>
        <taxon>Cytophagia</taxon>
        <taxon>Cytophagales</taxon>
        <taxon>Spirosomataceae</taxon>
        <taxon>Dyadobacter</taxon>
    </lineage>
</organism>
<name>A0A1T5BHV6_9BACT</name>
<sequence>MKTLLKSVKLILRHQPGKGAWTYHLVIPGTKDIQGSWGEMKVSGTIDGYEFKDINLAPVTNADKMISVNSAIRKAINKGGGDEVIVTMYMTSDNKLSSKDQLLDCFNDAGILKEFKALPNDEREEIITTILSQPNESRLEQKIMDVVRKLLYRGDNRGM</sequence>
<accession>A0A1T5BHV6</accession>
<dbReference type="Pfam" id="PF08922">
    <property type="entry name" value="DUF1905"/>
    <property type="match status" value="1"/>
</dbReference>
<dbReference type="SUPFAM" id="SSF141694">
    <property type="entry name" value="AF2212/PG0164-like"/>
    <property type="match status" value="1"/>
</dbReference>
<gene>
    <name evidence="1" type="ORF">SAMN05660293_00364</name>
</gene>
<reference evidence="2" key="1">
    <citation type="submission" date="2017-02" db="EMBL/GenBank/DDBJ databases">
        <authorList>
            <person name="Varghese N."/>
            <person name="Submissions S."/>
        </authorList>
    </citation>
    <scope>NUCLEOTIDE SEQUENCE [LARGE SCALE GENOMIC DNA]</scope>
    <source>
        <strain evidence="2">DSM 22270</strain>
    </source>
</reference>
<keyword evidence="2" id="KW-1185">Reference proteome</keyword>
<dbReference type="STRING" id="651661.SAMN05660293_00364"/>
<dbReference type="InterPro" id="IPR037079">
    <property type="entry name" value="AF2212/PG0164-like_sf"/>
</dbReference>
<dbReference type="InterPro" id="IPR015018">
    <property type="entry name" value="DUF1905"/>
</dbReference>
<evidence type="ECO:0000313" key="2">
    <source>
        <dbReference type="Proteomes" id="UP000190897"/>
    </source>
</evidence>
<dbReference type="Gene3D" id="2.40.30.100">
    <property type="entry name" value="AF2212/PG0164-like"/>
    <property type="match status" value="1"/>
</dbReference>
<dbReference type="EMBL" id="FUZA01000001">
    <property type="protein sequence ID" value="SKB46871.1"/>
    <property type="molecule type" value="Genomic_DNA"/>
</dbReference>
<evidence type="ECO:0000313" key="1">
    <source>
        <dbReference type="EMBL" id="SKB46871.1"/>
    </source>
</evidence>
<dbReference type="AlphaFoldDB" id="A0A1T5BHV6"/>
<protein>
    <recommendedName>
        <fullName evidence="3">Bacteriocin-protection, YdeI or OmpD-Associated</fullName>
    </recommendedName>
</protein>
<dbReference type="RefSeq" id="WP_082212954.1">
    <property type="nucleotide sequence ID" value="NZ_FUZA01000001.1"/>
</dbReference>